<name>A0A381V788_9ZZZZ</name>
<feature type="transmembrane region" description="Helical" evidence="6">
    <location>
        <begin position="268"/>
        <end position="289"/>
    </location>
</feature>
<dbReference type="PANTHER" id="PTHR33529:SF2">
    <property type="entry name" value="LIPOPOLYSACCHARIDE EXPORT SYSTEM PERMEASE PROTEIN LPTG"/>
    <property type="match status" value="1"/>
</dbReference>
<evidence type="ECO:0000256" key="4">
    <source>
        <dbReference type="ARBA" id="ARBA00022989"/>
    </source>
</evidence>
<feature type="transmembrane region" description="Helical" evidence="6">
    <location>
        <begin position="301"/>
        <end position="318"/>
    </location>
</feature>
<gene>
    <name evidence="7" type="ORF">METZ01_LOCUS88725</name>
</gene>
<dbReference type="PANTHER" id="PTHR33529">
    <property type="entry name" value="SLR0882 PROTEIN-RELATED"/>
    <property type="match status" value="1"/>
</dbReference>
<keyword evidence="4 6" id="KW-1133">Transmembrane helix</keyword>
<comment type="subcellular location">
    <subcellularLocation>
        <location evidence="1">Cell membrane</location>
        <topology evidence="1">Multi-pass membrane protein</topology>
    </subcellularLocation>
</comment>
<reference evidence="7" key="1">
    <citation type="submission" date="2018-05" db="EMBL/GenBank/DDBJ databases">
        <authorList>
            <person name="Lanie J.A."/>
            <person name="Ng W.-L."/>
            <person name="Kazmierczak K.M."/>
            <person name="Andrzejewski T.M."/>
            <person name="Davidsen T.M."/>
            <person name="Wayne K.J."/>
            <person name="Tettelin H."/>
            <person name="Glass J.I."/>
            <person name="Rusch D."/>
            <person name="Podicherti R."/>
            <person name="Tsui H.-C.T."/>
            <person name="Winkler M.E."/>
        </authorList>
    </citation>
    <scope>NUCLEOTIDE SEQUENCE</scope>
</reference>
<evidence type="ECO:0000256" key="5">
    <source>
        <dbReference type="ARBA" id="ARBA00023136"/>
    </source>
</evidence>
<dbReference type="GO" id="GO:0015920">
    <property type="term" value="P:lipopolysaccharide transport"/>
    <property type="evidence" value="ECO:0007669"/>
    <property type="project" value="TreeGrafter"/>
</dbReference>
<evidence type="ECO:0000313" key="7">
    <source>
        <dbReference type="EMBL" id="SVA35871.1"/>
    </source>
</evidence>
<accession>A0A381V788</accession>
<keyword evidence="5 6" id="KW-0472">Membrane</keyword>
<feature type="transmembrane region" description="Helical" evidence="6">
    <location>
        <begin position="324"/>
        <end position="345"/>
    </location>
</feature>
<keyword evidence="3 6" id="KW-0812">Transmembrane</keyword>
<feature type="transmembrane region" description="Helical" evidence="6">
    <location>
        <begin position="102"/>
        <end position="123"/>
    </location>
</feature>
<dbReference type="AlphaFoldDB" id="A0A381V788"/>
<organism evidence="7">
    <name type="scientific">marine metagenome</name>
    <dbReference type="NCBI Taxonomy" id="408172"/>
    <lineage>
        <taxon>unclassified sequences</taxon>
        <taxon>metagenomes</taxon>
        <taxon>ecological metagenomes</taxon>
    </lineage>
</organism>
<evidence type="ECO:0000256" key="1">
    <source>
        <dbReference type="ARBA" id="ARBA00004651"/>
    </source>
</evidence>
<dbReference type="NCBIfam" id="TIGR04408">
    <property type="entry name" value="LptG_lptG"/>
    <property type="match status" value="1"/>
</dbReference>
<keyword evidence="2" id="KW-1003">Cell membrane</keyword>
<dbReference type="InterPro" id="IPR005495">
    <property type="entry name" value="LptG/LptF_permease"/>
</dbReference>
<feature type="transmembrane region" description="Helical" evidence="6">
    <location>
        <begin position="63"/>
        <end position="81"/>
    </location>
</feature>
<proteinExistence type="predicted"/>
<protein>
    <recommendedName>
        <fullName evidence="8">LPS export ABC transporter permease LptG</fullName>
    </recommendedName>
</protein>
<dbReference type="InterPro" id="IPR030923">
    <property type="entry name" value="LptG"/>
</dbReference>
<evidence type="ECO:0000256" key="2">
    <source>
        <dbReference type="ARBA" id="ARBA00022475"/>
    </source>
</evidence>
<dbReference type="GO" id="GO:0055085">
    <property type="term" value="P:transmembrane transport"/>
    <property type="evidence" value="ECO:0007669"/>
    <property type="project" value="InterPro"/>
</dbReference>
<dbReference type="Pfam" id="PF03739">
    <property type="entry name" value="LptF_LptG"/>
    <property type="match status" value="1"/>
</dbReference>
<dbReference type="GO" id="GO:0043190">
    <property type="term" value="C:ATP-binding cassette (ABC) transporter complex"/>
    <property type="evidence" value="ECO:0007669"/>
    <property type="project" value="InterPro"/>
</dbReference>
<dbReference type="EMBL" id="UINC01007963">
    <property type="protein sequence ID" value="SVA35871.1"/>
    <property type="molecule type" value="Genomic_DNA"/>
</dbReference>
<evidence type="ECO:0000256" key="3">
    <source>
        <dbReference type="ARBA" id="ARBA00022692"/>
    </source>
</evidence>
<evidence type="ECO:0008006" key="8">
    <source>
        <dbReference type="Google" id="ProtNLM"/>
    </source>
</evidence>
<feature type="transmembrane region" description="Helical" evidence="6">
    <location>
        <begin position="12"/>
        <end position="32"/>
    </location>
</feature>
<evidence type="ECO:0000256" key="6">
    <source>
        <dbReference type="SAM" id="Phobius"/>
    </source>
</evidence>
<sequence>MIHDRYIGKNIVASSLLALIVLTAIFSFFSLVHQLDDTGRGNYGVFQAIEYVLLTIPRLTYELFPIATVIGCMAGLGILANNNELMIFRISGLSKMQLSYSLIKTGLIFIVISILIGEVIAPVTEQAAQQKRSIALTEQITMKSKHGFWSRDGDSYINIRKILPNEKLEEIHIYEFDKNRQLRVTIHAESAKYDDGKWLLHNILKTEISRDEIINHSYENAEWEALLNPEVINLVTIKPRYLSLYGLVNYIKHLKLNNQDNRIYMQALWLKLLNPLMILIMMLLAICVVKCDAKPVGLGQRVFLGVLLGITFHLANQMTRHLGIVYNIPIFISVAFPSILVFLYINYSFSRDY</sequence>